<feature type="domain" description="Cytidylate kinase" evidence="9">
    <location>
        <begin position="7"/>
        <end position="218"/>
    </location>
</feature>
<evidence type="ECO:0000256" key="6">
    <source>
        <dbReference type="ARBA" id="ARBA00047615"/>
    </source>
</evidence>
<gene>
    <name evidence="8" type="primary">cmk</name>
    <name evidence="10" type="ORF">J2Y69_001979</name>
</gene>
<keyword evidence="3 8" id="KW-0547">Nucleotide-binding</keyword>
<dbReference type="Pfam" id="PF02224">
    <property type="entry name" value="Cytidylate_kin"/>
    <property type="match status" value="1"/>
</dbReference>
<feature type="binding site" evidence="8">
    <location>
        <begin position="11"/>
        <end position="19"/>
    </location>
    <ligand>
        <name>ATP</name>
        <dbReference type="ChEBI" id="CHEBI:30616"/>
    </ligand>
</feature>
<proteinExistence type="inferred from homology"/>
<evidence type="ECO:0000256" key="8">
    <source>
        <dbReference type="HAMAP-Rule" id="MF_00238"/>
    </source>
</evidence>
<dbReference type="EMBL" id="JAVDUM010000008">
    <property type="protein sequence ID" value="MDR6867376.1"/>
    <property type="molecule type" value="Genomic_DNA"/>
</dbReference>
<evidence type="ECO:0000256" key="4">
    <source>
        <dbReference type="ARBA" id="ARBA00022777"/>
    </source>
</evidence>
<evidence type="ECO:0000313" key="11">
    <source>
        <dbReference type="Proteomes" id="UP001259347"/>
    </source>
</evidence>
<dbReference type="Proteomes" id="UP001259347">
    <property type="component" value="Unassembled WGS sequence"/>
</dbReference>
<evidence type="ECO:0000259" key="9">
    <source>
        <dbReference type="Pfam" id="PF02224"/>
    </source>
</evidence>
<dbReference type="RefSeq" id="WP_310020118.1">
    <property type="nucleotide sequence ID" value="NZ_JAVDUM010000008.1"/>
</dbReference>
<evidence type="ECO:0000256" key="1">
    <source>
        <dbReference type="ARBA" id="ARBA00009427"/>
    </source>
</evidence>
<evidence type="ECO:0000313" key="10">
    <source>
        <dbReference type="EMBL" id="MDR6867376.1"/>
    </source>
</evidence>
<reference evidence="10 11" key="1">
    <citation type="submission" date="2023-07" db="EMBL/GenBank/DDBJ databases">
        <title>Sorghum-associated microbial communities from plants grown in Nebraska, USA.</title>
        <authorList>
            <person name="Schachtman D."/>
        </authorList>
    </citation>
    <scope>NUCLEOTIDE SEQUENCE [LARGE SCALE GENOMIC DNA]</scope>
    <source>
        <strain evidence="10 11">2980</strain>
    </source>
</reference>
<comment type="subcellular location">
    <subcellularLocation>
        <location evidence="8">Cytoplasm</location>
    </subcellularLocation>
</comment>
<evidence type="ECO:0000256" key="2">
    <source>
        <dbReference type="ARBA" id="ARBA00022679"/>
    </source>
</evidence>
<dbReference type="GO" id="GO:0016301">
    <property type="term" value="F:kinase activity"/>
    <property type="evidence" value="ECO:0007669"/>
    <property type="project" value="UniProtKB-KW"/>
</dbReference>
<organism evidence="10 11">
    <name type="scientific">Microbacterium resistens</name>
    <dbReference type="NCBI Taxonomy" id="156977"/>
    <lineage>
        <taxon>Bacteria</taxon>
        <taxon>Bacillati</taxon>
        <taxon>Actinomycetota</taxon>
        <taxon>Actinomycetes</taxon>
        <taxon>Micrococcales</taxon>
        <taxon>Microbacteriaceae</taxon>
        <taxon>Microbacterium</taxon>
    </lineage>
</organism>
<evidence type="ECO:0000256" key="3">
    <source>
        <dbReference type="ARBA" id="ARBA00022741"/>
    </source>
</evidence>
<dbReference type="CDD" id="cd02020">
    <property type="entry name" value="CMPK"/>
    <property type="match status" value="1"/>
</dbReference>
<dbReference type="SUPFAM" id="SSF52540">
    <property type="entry name" value="P-loop containing nucleoside triphosphate hydrolases"/>
    <property type="match status" value="1"/>
</dbReference>
<comment type="caution">
    <text evidence="10">The sequence shown here is derived from an EMBL/GenBank/DDBJ whole genome shotgun (WGS) entry which is preliminary data.</text>
</comment>
<accession>A0ABU1SCP3</accession>
<dbReference type="EC" id="2.7.4.25" evidence="8"/>
<name>A0ABU1SCP3_9MICO</name>
<evidence type="ECO:0000256" key="5">
    <source>
        <dbReference type="ARBA" id="ARBA00022840"/>
    </source>
</evidence>
<sequence>MTDPFIVAVDGPAGSGKSSVAKAVARRLGYGYLDTGAAYRALAWHVLDRGADTDDVSAVRAAAADFALGQGLDADDRRVFVGESDVTDAIREPRVSAAVSGVARVPEVRVQVNDLFRRIVADSSYPAVVVEGRDITTVVAPDAPVRILLTAAPDVRAARRAGELAGEDSAVVAEALHRRDASDSAVVDFLTAAPGVEVVDSSDLDLDQTIDAVLAVIERRTTPPQQGAENG</sequence>
<keyword evidence="11" id="KW-1185">Reference proteome</keyword>
<protein>
    <recommendedName>
        <fullName evidence="8">Cytidylate kinase</fullName>
        <shortName evidence="8">CK</shortName>
        <ecNumber evidence="8">2.7.4.25</ecNumber>
    </recommendedName>
    <alternativeName>
        <fullName evidence="8">Cytidine monophosphate kinase</fullName>
        <shortName evidence="8">CMP kinase</shortName>
    </alternativeName>
</protein>
<evidence type="ECO:0000256" key="7">
    <source>
        <dbReference type="ARBA" id="ARBA00048478"/>
    </source>
</evidence>
<keyword evidence="8" id="KW-0963">Cytoplasm</keyword>
<comment type="similarity">
    <text evidence="1 8">Belongs to the cytidylate kinase family. Type 1 subfamily.</text>
</comment>
<dbReference type="InterPro" id="IPR027417">
    <property type="entry name" value="P-loop_NTPase"/>
</dbReference>
<comment type="catalytic activity">
    <reaction evidence="6 8">
        <text>dCMP + ATP = dCDP + ADP</text>
        <dbReference type="Rhea" id="RHEA:25094"/>
        <dbReference type="ChEBI" id="CHEBI:30616"/>
        <dbReference type="ChEBI" id="CHEBI:57566"/>
        <dbReference type="ChEBI" id="CHEBI:58593"/>
        <dbReference type="ChEBI" id="CHEBI:456216"/>
        <dbReference type="EC" id="2.7.4.25"/>
    </reaction>
</comment>
<dbReference type="Gene3D" id="3.40.50.300">
    <property type="entry name" value="P-loop containing nucleotide triphosphate hydrolases"/>
    <property type="match status" value="1"/>
</dbReference>
<dbReference type="InterPro" id="IPR011994">
    <property type="entry name" value="Cytidylate_kinase_dom"/>
</dbReference>
<keyword evidence="2 8" id="KW-0808">Transferase</keyword>
<comment type="catalytic activity">
    <reaction evidence="7 8">
        <text>CMP + ATP = CDP + ADP</text>
        <dbReference type="Rhea" id="RHEA:11600"/>
        <dbReference type="ChEBI" id="CHEBI:30616"/>
        <dbReference type="ChEBI" id="CHEBI:58069"/>
        <dbReference type="ChEBI" id="CHEBI:60377"/>
        <dbReference type="ChEBI" id="CHEBI:456216"/>
        <dbReference type="EC" id="2.7.4.25"/>
    </reaction>
</comment>
<dbReference type="InterPro" id="IPR003136">
    <property type="entry name" value="Cytidylate_kin"/>
</dbReference>
<keyword evidence="4 8" id="KW-0418">Kinase</keyword>
<dbReference type="HAMAP" id="MF_00238">
    <property type="entry name" value="Cytidyl_kinase_type1"/>
    <property type="match status" value="1"/>
</dbReference>
<dbReference type="NCBIfam" id="TIGR00017">
    <property type="entry name" value="cmk"/>
    <property type="match status" value="1"/>
</dbReference>
<keyword evidence="5 8" id="KW-0067">ATP-binding</keyword>